<dbReference type="EMBL" id="CP021422">
    <property type="protein sequence ID" value="ASB39974.1"/>
    <property type="molecule type" value="Genomic_DNA"/>
</dbReference>
<feature type="compositionally biased region" description="Basic and acidic residues" evidence="1">
    <location>
        <begin position="1"/>
        <end position="10"/>
    </location>
</feature>
<dbReference type="InterPro" id="IPR007630">
    <property type="entry name" value="RNA_pol_sigma70_r4"/>
</dbReference>
<name>A0A1Z2XNG1_9FIRM</name>
<evidence type="ECO:0000313" key="6">
    <source>
        <dbReference type="Proteomes" id="UP000596035"/>
    </source>
</evidence>
<accession>A0A1Z2XNG1</accession>
<dbReference type="KEGG" id="amur:ADH66_04470"/>
<dbReference type="EMBL" id="CP065321">
    <property type="protein sequence ID" value="QQR29262.1"/>
    <property type="molecule type" value="Genomic_DNA"/>
</dbReference>
<dbReference type="Gene3D" id="1.10.10.10">
    <property type="entry name" value="Winged helix-like DNA-binding domain superfamily/Winged helix DNA-binding domain"/>
    <property type="match status" value="1"/>
</dbReference>
<dbReference type="SUPFAM" id="SSF88659">
    <property type="entry name" value="Sigma3 and sigma4 domains of RNA polymerase sigma factors"/>
    <property type="match status" value="1"/>
</dbReference>
<dbReference type="InterPro" id="IPR013324">
    <property type="entry name" value="RNA_pol_sigma_r3/r4-like"/>
</dbReference>
<reference evidence="5" key="2">
    <citation type="submission" date="2017-05" db="EMBL/GenBank/DDBJ databases">
        <title>Improved OligoMM genomes.</title>
        <authorList>
            <person name="Garzetti D."/>
        </authorList>
    </citation>
    <scope>NUCLEOTIDE SEQUENCE [LARGE SCALE GENOMIC DNA]</scope>
    <source>
        <strain evidence="5">KB18</strain>
    </source>
</reference>
<dbReference type="GO" id="GO:0003700">
    <property type="term" value="F:DNA-binding transcription factor activity"/>
    <property type="evidence" value="ECO:0007669"/>
    <property type="project" value="InterPro"/>
</dbReference>
<feature type="region of interest" description="Disordered" evidence="1">
    <location>
        <begin position="1"/>
        <end position="34"/>
    </location>
</feature>
<evidence type="ECO:0000256" key="1">
    <source>
        <dbReference type="SAM" id="MobiDB-lite"/>
    </source>
</evidence>
<evidence type="ECO:0000313" key="5">
    <source>
        <dbReference type="Proteomes" id="UP000196710"/>
    </source>
</evidence>
<dbReference type="AlphaFoldDB" id="A0A1Z2XNG1"/>
<dbReference type="NCBIfam" id="TIGR02937">
    <property type="entry name" value="sigma70-ECF"/>
    <property type="match status" value="1"/>
</dbReference>
<proteinExistence type="predicted"/>
<dbReference type="GO" id="GO:0006352">
    <property type="term" value="P:DNA-templated transcription initiation"/>
    <property type="evidence" value="ECO:0007669"/>
    <property type="project" value="InterPro"/>
</dbReference>
<dbReference type="InterPro" id="IPR036388">
    <property type="entry name" value="WH-like_DNA-bd_sf"/>
</dbReference>
<organism evidence="4 6">
    <name type="scientific">Acutalibacter muris</name>
    <dbReference type="NCBI Taxonomy" id="1796620"/>
    <lineage>
        <taxon>Bacteria</taxon>
        <taxon>Bacillati</taxon>
        <taxon>Bacillota</taxon>
        <taxon>Clostridia</taxon>
        <taxon>Eubacteriales</taxon>
        <taxon>Acutalibacteraceae</taxon>
        <taxon>Acutalibacter</taxon>
    </lineage>
</organism>
<feature type="domain" description="RNA polymerase sigma-70 region 4" evidence="2">
    <location>
        <begin position="49"/>
        <end position="94"/>
    </location>
</feature>
<protein>
    <submittedName>
        <fullName evidence="4">Sigma-70 family RNA polymerase sigma factor</fullName>
    </submittedName>
</protein>
<dbReference type="Proteomes" id="UP000196710">
    <property type="component" value="Chromosome"/>
</dbReference>
<dbReference type="Pfam" id="PF04545">
    <property type="entry name" value="Sigma70_r4"/>
    <property type="match status" value="1"/>
</dbReference>
<evidence type="ECO:0000313" key="4">
    <source>
        <dbReference type="EMBL" id="QQR29262.1"/>
    </source>
</evidence>
<gene>
    <name evidence="3" type="ORF">ADH66_04470</name>
    <name evidence="4" type="ORF">I5Q82_14535</name>
</gene>
<reference evidence="3" key="1">
    <citation type="journal article" date="2017" name="Genome Announc.">
        <title>High-Quality Whole-Genome Sequences of the Oligo-Mouse-Microbiota Bacterial Community.</title>
        <authorList>
            <person name="Garzetti D."/>
            <person name="Brugiroux S."/>
            <person name="Bunk B."/>
            <person name="Pukall R."/>
            <person name="McCoy K.D."/>
            <person name="Macpherson A.J."/>
            <person name="Stecher B."/>
        </authorList>
    </citation>
    <scope>NUCLEOTIDE SEQUENCE</scope>
    <source>
        <strain evidence="3">KB18</strain>
    </source>
</reference>
<sequence>MRNKSLRLEESMSFDPSPEDSIPELQAGSRRPRSGKLMRAALSVAISRELTPRQRECVELYFTERMTMEEIGRKLGIGKSTVYKHLKTAKARIRRVLDYAEAFQAAMDEEIDE</sequence>
<evidence type="ECO:0000259" key="2">
    <source>
        <dbReference type="Pfam" id="PF04545"/>
    </source>
</evidence>
<evidence type="ECO:0000313" key="3">
    <source>
        <dbReference type="EMBL" id="ASB39974.1"/>
    </source>
</evidence>
<keyword evidence="5" id="KW-1185">Reference proteome</keyword>
<dbReference type="RefSeq" id="WP_084384247.1">
    <property type="nucleotide sequence ID" value="NZ_CAPVCI010000005.1"/>
</dbReference>
<dbReference type="InterPro" id="IPR014284">
    <property type="entry name" value="RNA_pol_sigma-70_dom"/>
</dbReference>
<reference evidence="4 6" key="3">
    <citation type="submission" date="2020-11" db="EMBL/GenBank/DDBJ databases">
        <title>Closed and high quality bacterial genomes of the OMM12 community.</title>
        <authorList>
            <person name="Marbouty M."/>
            <person name="Lamy-Besnier Q."/>
            <person name="Debarbieux L."/>
            <person name="Koszul R."/>
        </authorList>
    </citation>
    <scope>NUCLEOTIDE SEQUENCE [LARGE SCALE GENOMIC DNA]</scope>
    <source>
        <strain evidence="4 6">KB18</strain>
    </source>
</reference>
<dbReference type="Proteomes" id="UP000596035">
    <property type="component" value="Chromosome"/>
</dbReference>